<dbReference type="AlphaFoldDB" id="A0A9J6GDD4"/>
<dbReference type="VEuPathDB" id="VectorBase:HLOH_058870"/>
<dbReference type="EMBL" id="JABSTR010000006">
    <property type="protein sequence ID" value="KAH9372849.1"/>
    <property type="molecule type" value="Genomic_DNA"/>
</dbReference>
<dbReference type="PANTHER" id="PTHR13318">
    <property type="entry name" value="PARTNER OF PAIRED, ISOFORM B-RELATED"/>
    <property type="match status" value="1"/>
</dbReference>
<dbReference type="PANTHER" id="PTHR13318:SF190">
    <property type="entry name" value="PARTNER OF PAIRED, ISOFORM B"/>
    <property type="match status" value="1"/>
</dbReference>
<organism evidence="1 2">
    <name type="scientific">Haemaphysalis longicornis</name>
    <name type="common">Bush tick</name>
    <dbReference type="NCBI Taxonomy" id="44386"/>
    <lineage>
        <taxon>Eukaryota</taxon>
        <taxon>Metazoa</taxon>
        <taxon>Ecdysozoa</taxon>
        <taxon>Arthropoda</taxon>
        <taxon>Chelicerata</taxon>
        <taxon>Arachnida</taxon>
        <taxon>Acari</taxon>
        <taxon>Parasitiformes</taxon>
        <taxon>Ixodida</taxon>
        <taxon>Ixodoidea</taxon>
        <taxon>Ixodidae</taxon>
        <taxon>Haemaphysalinae</taxon>
        <taxon>Haemaphysalis</taxon>
    </lineage>
</organism>
<evidence type="ECO:0000313" key="1">
    <source>
        <dbReference type="EMBL" id="KAH9372849.1"/>
    </source>
</evidence>
<accession>A0A9J6GDD4</accession>
<dbReference type="Proteomes" id="UP000821853">
    <property type="component" value="Chromosome 4"/>
</dbReference>
<name>A0A9J6GDD4_HAELO</name>
<dbReference type="Pfam" id="PF13516">
    <property type="entry name" value="LRR_6"/>
    <property type="match status" value="2"/>
</dbReference>
<evidence type="ECO:0000313" key="2">
    <source>
        <dbReference type="Proteomes" id="UP000821853"/>
    </source>
</evidence>
<dbReference type="OrthoDB" id="2585512at2759"/>
<dbReference type="InterPro" id="IPR001611">
    <property type="entry name" value="Leu-rich_rpt"/>
</dbReference>
<sequence>MPPGRSSLEQLEMRRCVLIDDQGVSCIDSGPGLLDLTTMYVERTAITDNALAKLARSLSHLTQLDISMCDLITNAGARVLAEHLPQLLWLRMEYCTRLSDGVMKHLARMDSLKVLSLQGCHKITDVGWRRAAGRRVSFGLEEVDVGCTGAGDIAVRYIAQCMHVLRYLDLLGCPISNRALPYVARHIPRLDELSLNNCLRLTYAGLHALARCHDNLRVICLAGCSSVTETGKQTLASEIPGLQIF</sequence>
<dbReference type="SMART" id="SM00367">
    <property type="entry name" value="LRR_CC"/>
    <property type="match status" value="8"/>
</dbReference>
<dbReference type="Gene3D" id="3.80.10.10">
    <property type="entry name" value="Ribonuclease Inhibitor"/>
    <property type="match status" value="1"/>
</dbReference>
<protein>
    <submittedName>
        <fullName evidence="1">Uncharacterized protein</fullName>
    </submittedName>
</protein>
<comment type="caution">
    <text evidence="1">The sequence shown here is derived from an EMBL/GenBank/DDBJ whole genome shotgun (WGS) entry which is preliminary data.</text>
</comment>
<reference evidence="1 2" key="1">
    <citation type="journal article" date="2020" name="Cell">
        <title>Large-Scale Comparative Analyses of Tick Genomes Elucidate Their Genetic Diversity and Vector Capacities.</title>
        <authorList>
            <consortium name="Tick Genome and Microbiome Consortium (TIGMIC)"/>
            <person name="Jia N."/>
            <person name="Wang J."/>
            <person name="Shi W."/>
            <person name="Du L."/>
            <person name="Sun Y."/>
            <person name="Zhan W."/>
            <person name="Jiang J.F."/>
            <person name="Wang Q."/>
            <person name="Zhang B."/>
            <person name="Ji P."/>
            <person name="Bell-Sakyi L."/>
            <person name="Cui X.M."/>
            <person name="Yuan T.T."/>
            <person name="Jiang B.G."/>
            <person name="Yang W.F."/>
            <person name="Lam T.T."/>
            <person name="Chang Q.C."/>
            <person name="Ding S.J."/>
            <person name="Wang X.J."/>
            <person name="Zhu J.G."/>
            <person name="Ruan X.D."/>
            <person name="Zhao L."/>
            <person name="Wei J.T."/>
            <person name="Ye R.Z."/>
            <person name="Que T.C."/>
            <person name="Du C.H."/>
            <person name="Zhou Y.H."/>
            <person name="Cheng J.X."/>
            <person name="Dai P.F."/>
            <person name="Guo W.B."/>
            <person name="Han X.H."/>
            <person name="Huang E.J."/>
            <person name="Li L.F."/>
            <person name="Wei W."/>
            <person name="Gao Y.C."/>
            <person name="Liu J.Z."/>
            <person name="Shao H.Z."/>
            <person name="Wang X."/>
            <person name="Wang C.C."/>
            <person name="Yang T.C."/>
            <person name="Huo Q.B."/>
            <person name="Li W."/>
            <person name="Chen H.Y."/>
            <person name="Chen S.E."/>
            <person name="Zhou L.G."/>
            <person name="Ni X.B."/>
            <person name="Tian J.H."/>
            <person name="Sheng Y."/>
            <person name="Liu T."/>
            <person name="Pan Y.S."/>
            <person name="Xia L.Y."/>
            <person name="Li J."/>
            <person name="Zhao F."/>
            <person name="Cao W.C."/>
        </authorList>
    </citation>
    <scope>NUCLEOTIDE SEQUENCE [LARGE SCALE GENOMIC DNA]</scope>
    <source>
        <strain evidence="1">HaeL-2018</strain>
    </source>
</reference>
<dbReference type="InterPro" id="IPR032675">
    <property type="entry name" value="LRR_dom_sf"/>
</dbReference>
<keyword evidence="2" id="KW-1185">Reference proteome</keyword>
<dbReference type="InterPro" id="IPR006553">
    <property type="entry name" value="Leu-rich_rpt_Cys-con_subtyp"/>
</dbReference>
<dbReference type="SUPFAM" id="SSF52047">
    <property type="entry name" value="RNI-like"/>
    <property type="match status" value="1"/>
</dbReference>
<dbReference type="GO" id="GO:0019005">
    <property type="term" value="C:SCF ubiquitin ligase complex"/>
    <property type="evidence" value="ECO:0007669"/>
    <property type="project" value="TreeGrafter"/>
</dbReference>
<proteinExistence type="predicted"/>
<dbReference type="GO" id="GO:0031146">
    <property type="term" value="P:SCF-dependent proteasomal ubiquitin-dependent protein catabolic process"/>
    <property type="evidence" value="ECO:0007669"/>
    <property type="project" value="TreeGrafter"/>
</dbReference>
<gene>
    <name evidence="1" type="ORF">HPB48_021672</name>
</gene>